<keyword evidence="6" id="KW-0677">Repeat</keyword>
<sequence>MLGRGGAAGWPALALVAMAMVACVQAEEVLTLTESNFDEAVKKHSFMVVEFYAPWCGHCKSLAPEYEKAAVALKGDKSAGQEIILAKVDATVERNLAEKYGIGGFPTLKIFENHDAAAPSEYAGPRDATGIVSFLKKRAGPASLEVTSDAQAKELKEKNSVIVVNTGKADSTWTSIANSMRDAVLWVHTSNKQAMSAFGVKSGTITMLKTFDEKTVTYSGSLTDAKKIKDFVNEHRVEIGLFVKKGDQGALKIVFEDENKPNVFLFTNDDKAGLDALKAVGKSHRKDMVFAYFVASDFPEAFSHFSMEKFVDSSLPKVLIEDRKEGLRYLMQEAVSQTSLQKFVQGYKAKTIEPYLKSEEAPADNSGPVKVIVGNTYEADVLKSQKWVFLEAYAPWCGHCKRLEPIWTELGKAFNKEDVIIAKVDATANDLPKSLNIKGFPTLMLFKGDGSLPEMYSGGREFNDLASFVTSKTGAKMKEGFKPSVTEQGSSETTEKKILRFMATQFQLPLMGPEYTVSGLWLAAMVVFLLFIASVSLVIACISKDPSPKAAGNKKTD</sequence>
<protein>
    <recommendedName>
        <fullName evidence="4 13">Protein disulfide-isomerase</fullName>
        <ecNumber evidence="4 13">5.3.4.1</ecNumber>
    </recommendedName>
</protein>
<dbReference type="PaxDb" id="55529-EKX34660"/>
<comment type="subcellular location">
    <subcellularLocation>
        <location evidence="2">Endoplasmic reticulum lumen</location>
    </subcellularLocation>
</comment>
<organism evidence="16">
    <name type="scientific">Guillardia theta (strain CCMP2712)</name>
    <name type="common">Cryptophyte</name>
    <dbReference type="NCBI Taxonomy" id="905079"/>
    <lineage>
        <taxon>Eukaryota</taxon>
        <taxon>Cryptophyceae</taxon>
        <taxon>Pyrenomonadales</taxon>
        <taxon>Geminigeraceae</taxon>
        <taxon>Guillardia</taxon>
    </lineage>
</organism>
<evidence type="ECO:0000313" key="17">
    <source>
        <dbReference type="EnsemblProtists" id="EKX34660"/>
    </source>
</evidence>
<dbReference type="GO" id="GO:0003756">
    <property type="term" value="F:protein disulfide isomerase activity"/>
    <property type="evidence" value="ECO:0007669"/>
    <property type="project" value="UniProtKB-EC"/>
</dbReference>
<feature type="signal peptide" evidence="13">
    <location>
        <begin position="1"/>
        <end position="26"/>
    </location>
</feature>
<accession>L1IFP1</accession>
<evidence type="ECO:0000256" key="12">
    <source>
        <dbReference type="RuleBase" id="RU004208"/>
    </source>
</evidence>
<comment type="similarity">
    <text evidence="3 12">Belongs to the protein disulfide isomerase family.</text>
</comment>
<keyword evidence="14" id="KW-1133">Transmembrane helix</keyword>
<dbReference type="GO" id="GO:0005788">
    <property type="term" value="C:endoplasmic reticulum lumen"/>
    <property type="evidence" value="ECO:0007669"/>
    <property type="project" value="UniProtKB-SubCell"/>
</dbReference>
<name>L1IFP1_GUITC</name>
<dbReference type="GeneID" id="17291361"/>
<dbReference type="Proteomes" id="UP000011087">
    <property type="component" value="Unassembled WGS sequence"/>
</dbReference>
<dbReference type="Gene3D" id="3.40.30.10">
    <property type="entry name" value="Glutaredoxin"/>
    <property type="match status" value="4"/>
</dbReference>
<feature type="chain" id="PRO_5008451360" description="Protein disulfide-isomerase" evidence="13">
    <location>
        <begin position="27"/>
        <end position="557"/>
    </location>
</feature>
<dbReference type="PROSITE" id="PS51352">
    <property type="entry name" value="THIOREDOXIN_2"/>
    <property type="match status" value="2"/>
</dbReference>
<evidence type="ECO:0000256" key="10">
    <source>
        <dbReference type="ARBA" id="ARBA00023284"/>
    </source>
</evidence>
<dbReference type="PRINTS" id="PR00421">
    <property type="entry name" value="THIOREDOXIN"/>
</dbReference>
<evidence type="ECO:0000313" key="16">
    <source>
        <dbReference type="EMBL" id="EKX34660.1"/>
    </source>
</evidence>
<reference evidence="17" key="3">
    <citation type="submission" date="2016-03" db="UniProtKB">
        <authorList>
            <consortium name="EnsemblProtists"/>
        </authorList>
    </citation>
    <scope>IDENTIFICATION</scope>
</reference>
<feature type="domain" description="Thioredoxin" evidence="15">
    <location>
        <begin position="355"/>
        <end position="474"/>
    </location>
</feature>
<dbReference type="PANTHER" id="PTHR18929">
    <property type="entry name" value="PROTEIN DISULFIDE ISOMERASE"/>
    <property type="match status" value="1"/>
</dbReference>
<feature type="disulfide bond" description="Redox-active" evidence="11">
    <location>
        <begin position="397"/>
        <end position="400"/>
    </location>
</feature>
<evidence type="ECO:0000256" key="7">
    <source>
        <dbReference type="ARBA" id="ARBA00022824"/>
    </source>
</evidence>
<evidence type="ECO:0000256" key="1">
    <source>
        <dbReference type="ARBA" id="ARBA00001182"/>
    </source>
</evidence>
<dbReference type="InterPro" id="IPR013766">
    <property type="entry name" value="Thioredoxin_domain"/>
</dbReference>
<evidence type="ECO:0000256" key="9">
    <source>
        <dbReference type="ARBA" id="ARBA00023235"/>
    </source>
</evidence>
<keyword evidence="14" id="KW-0472">Membrane</keyword>
<evidence type="ECO:0000256" key="6">
    <source>
        <dbReference type="ARBA" id="ARBA00022737"/>
    </source>
</evidence>
<reference evidence="16 18" key="1">
    <citation type="journal article" date="2012" name="Nature">
        <title>Algal genomes reveal evolutionary mosaicism and the fate of nucleomorphs.</title>
        <authorList>
            <consortium name="DOE Joint Genome Institute"/>
            <person name="Curtis B.A."/>
            <person name="Tanifuji G."/>
            <person name="Burki F."/>
            <person name="Gruber A."/>
            <person name="Irimia M."/>
            <person name="Maruyama S."/>
            <person name="Arias M.C."/>
            <person name="Ball S.G."/>
            <person name="Gile G.H."/>
            <person name="Hirakawa Y."/>
            <person name="Hopkins J.F."/>
            <person name="Kuo A."/>
            <person name="Rensing S.A."/>
            <person name="Schmutz J."/>
            <person name="Symeonidi A."/>
            <person name="Elias M."/>
            <person name="Eveleigh R.J."/>
            <person name="Herman E.K."/>
            <person name="Klute M.J."/>
            <person name="Nakayama T."/>
            <person name="Obornik M."/>
            <person name="Reyes-Prieto A."/>
            <person name="Armbrust E.V."/>
            <person name="Aves S.J."/>
            <person name="Beiko R.G."/>
            <person name="Coutinho P."/>
            <person name="Dacks J.B."/>
            <person name="Durnford D.G."/>
            <person name="Fast N.M."/>
            <person name="Green B.R."/>
            <person name="Grisdale C.J."/>
            <person name="Hempel F."/>
            <person name="Henrissat B."/>
            <person name="Hoppner M.P."/>
            <person name="Ishida K."/>
            <person name="Kim E."/>
            <person name="Koreny L."/>
            <person name="Kroth P.G."/>
            <person name="Liu Y."/>
            <person name="Malik S.B."/>
            <person name="Maier U.G."/>
            <person name="McRose D."/>
            <person name="Mock T."/>
            <person name="Neilson J.A."/>
            <person name="Onodera N.T."/>
            <person name="Poole A.M."/>
            <person name="Pritham E.J."/>
            <person name="Richards T.A."/>
            <person name="Rocap G."/>
            <person name="Roy S.W."/>
            <person name="Sarai C."/>
            <person name="Schaack S."/>
            <person name="Shirato S."/>
            <person name="Slamovits C.H."/>
            <person name="Spencer D.F."/>
            <person name="Suzuki S."/>
            <person name="Worden A.Z."/>
            <person name="Zauner S."/>
            <person name="Barry K."/>
            <person name="Bell C."/>
            <person name="Bharti A.K."/>
            <person name="Crow J.A."/>
            <person name="Grimwood J."/>
            <person name="Kramer R."/>
            <person name="Lindquist E."/>
            <person name="Lucas S."/>
            <person name="Salamov A."/>
            <person name="McFadden G.I."/>
            <person name="Lane C.E."/>
            <person name="Keeling P.J."/>
            <person name="Gray M.W."/>
            <person name="Grigoriev I.V."/>
            <person name="Archibald J.M."/>
        </authorList>
    </citation>
    <scope>NUCLEOTIDE SEQUENCE</scope>
    <source>
        <strain evidence="16 18">CCMP2712</strain>
    </source>
</reference>
<dbReference type="FunFam" id="3.40.30.10:FF:000107">
    <property type="entry name" value="Protein disulfide-isomerase 5-2"/>
    <property type="match status" value="1"/>
</dbReference>
<keyword evidence="8 11" id="KW-1015">Disulfide bond</keyword>
<dbReference type="PANTHER" id="PTHR18929:SF132">
    <property type="entry name" value="PROTEIN DISULFIDE-ISOMERASE A3"/>
    <property type="match status" value="1"/>
</dbReference>
<dbReference type="eggNOG" id="KOG0190">
    <property type="taxonomic scope" value="Eukaryota"/>
</dbReference>
<dbReference type="EC" id="5.3.4.1" evidence="4 13"/>
<evidence type="ECO:0000256" key="3">
    <source>
        <dbReference type="ARBA" id="ARBA00006347"/>
    </source>
</evidence>
<dbReference type="HOGENOM" id="CLU_025879_5_0_1"/>
<dbReference type="SUPFAM" id="SSF52833">
    <property type="entry name" value="Thioredoxin-like"/>
    <property type="match status" value="4"/>
</dbReference>
<dbReference type="InterPro" id="IPR036249">
    <property type="entry name" value="Thioredoxin-like_sf"/>
</dbReference>
<dbReference type="KEGG" id="gtt:GUITHDRAFT_166163"/>
<dbReference type="EnsemblProtists" id="EKX34660">
    <property type="protein sequence ID" value="EKX34660"/>
    <property type="gene ID" value="GUITHDRAFT_166163"/>
</dbReference>
<feature type="transmembrane region" description="Helical" evidence="14">
    <location>
        <begin position="520"/>
        <end position="542"/>
    </location>
</feature>
<keyword evidence="5 13" id="KW-0732">Signal</keyword>
<dbReference type="OMA" id="FFGMKKD"/>
<evidence type="ECO:0000256" key="2">
    <source>
        <dbReference type="ARBA" id="ARBA00004319"/>
    </source>
</evidence>
<dbReference type="CDD" id="cd02995">
    <property type="entry name" value="PDI_a_PDI_a'_C"/>
    <property type="match status" value="1"/>
</dbReference>
<dbReference type="CDD" id="cd02961">
    <property type="entry name" value="PDI_a_family"/>
    <property type="match status" value="1"/>
</dbReference>
<dbReference type="NCBIfam" id="TIGR01126">
    <property type="entry name" value="pdi_dom"/>
    <property type="match status" value="1"/>
</dbReference>
<evidence type="ECO:0000256" key="14">
    <source>
        <dbReference type="SAM" id="Phobius"/>
    </source>
</evidence>
<dbReference type="STRING" id="905079.L1IFP1"/>
<dbReference type="Pfam" id="PF13848">
    <property type="entry name" value="Thioredoxin_6"/>
    <property type="match status" value="1"/>
</dbReference>
<gene>
    <name evidence="16" type="ORF">GUITHDRAFT_166163</name>
</gene>
<evidence type="ECO:0000256" key="8">
    <source>
        <dbReference type="ARBA" id="ARBA00023157"/>
    </source>
</evidence>
<dbReference type="NCBIfam" id="TIGR01130">
    <property type="entry name" value="ER_PDI_fam"/>
    <property type="match status" value="1"/>
</dbReference>
<keyword evidence="18" id="KW-1185">Reference proteome</keyword>
<dbReference type="CDD" id="cd02981">
    <property type="entry name" value="PDI_b_family"/>
    <property type="match status" value="1"/>
</dbReference>
<evidence type="ECO:0000256" key="4">
    <source>
        <dbReference type="ARBA" id="ARBA00012723"/>
    </source>
</evidence>
<dbReference type="GO" id="GO:0006457">
    <property type="term" value="P:protein folding"/>
    <property type="evidence" value="ECO:0007669"/>
    <property type="project" value="TreeGrafter"/>
</dbReference>
<dbReference type="EMBL" id="JH993105">
    <property type="protein sequence ID" value="EKX34660.1"/>
    <property type="molecule type" value="Genomic_DNA"/>
</dbReference>
<dbReference type="PROSITE" id="PS51257">
    <property type="entry name" value="PROKAR_LIPOPROTEIN"/>
    <property type="match status" value="1"/>
</dbReference>
<reference evidence="18" key="2">
    <citation type="submission" date="2012-11" db="EMBL/GenBank/DDBJ databases">
        <authorList>
            <person name="Kuo A."/>
            <person name="Curtis B.A."/>
            <person name="Tanifuji G."/>
            <person name="Burki F."/>
            <person name="Gruber A."/>
            <person name="Irimia M."/>
            <person name="Maruyama S."/>
            <person name="Arias M.C."/>
            <person name="Ball S.G."/>
            <person name="Gile G.H."/>
            <person name="Hirakawa Y."/>
            <person name="Hopkins J.F."/>
            <person name="Rensing S.A."/>
            <person name="Schmutz J."/>
            <person name="Symeonidi A."/>
            <person name="Elias M."/>
            <person name="Eveleigh R.J."/>
            <person name="Herman E.K."/>
            <person name="Klute M.J."/>
            <person name="Nakayama T."/>
            <person name="Obornik M."/>
            <person name="Reyes-Prieto A."/>
            <person name="Armbrust E.V."/>
            <person name="Aves S.J."/>
            <person name="Beiko R.G."/>
            <person name="Coutinho P."/>
            <person name="Dacks J.B."/>
            <person name="Durnford D.G."/>
            <person name="Fast N.M."/>
            <person name="Green B.R."/>
            <person name="Grisdale C."/>
            <person name="Hempe F."/>
            <person name="Henrissat B."/>
            <person name="Hoppner M.P."/>
            <person name="Ishida K.-I."/>
            <person name="Kim E."/>
            <person name="Koreny L."/>
            <person name="Kroth P.G."/>
            <person name="Liu Y."/>
            <person name="Malik S.-B."/>
            <person name="Maier U.G."/>
            <person name="McRose D."/>
            <person name="Mock T."/>
            <person name="Neilson J.A."/>
            <person name="Onodera N.T."/>
            <person name="Poole A.M."/>
            <person name="Pritham E.J."/>
            <person name="Richards T.A."/>
            <person name="Rocap G."/>
            <person name="Roy S.W."/>
            <person name="Sarai C."/>
            <person name="Schaack S."/>
            <person name="Shirato S."/>
            <person name="Slamovits C.H."/>
            <person name="Spencer D.F."/>
            <person name="Suzuki S."/>
            <person name="Worden A.Z."/>
            <person name="Zauner S."/>
            <person name="Barry K."/>
            <person name="Bell C."/>
            <person name="Bharti A.K."/>
            <person name="Crow J.A."/>
            <person name="Grimwood J."/>
            <person name="Kramer R."/>
            <person name="Lindquist E."/>
            <person name="Lucas S."/>
            <person name="Salamov A."/>
            <person name="McFadden G.I."/>
            <person name="Lane C.E."/>
            <person name="Keeling P.J."/>
            <person name="Gray M.W."/>
            <person name="Grigoriev I.V."/>
            <person name="Archibald J.M."/>
        </authorList>
    </citation>
    <scope>NUCLEOTIDE SEQUENCE</scope>
    <source>
        <strain evidence="18">CCMP2712</strain>
    </source>
</reference>
<dbReference type="PROSITE" id="PS00194">
    <property type="entry name" value="THIOREDOXIN_1"/>
    <property type="match status" value="1"/>
</dbReference>
<dbReference type="RefSeq" id="XP_005821640.1">
    <property type="nucleotide sequence ID" value="XM_005821583.1"/>
</dbReference>
<keyword evidence="10 11" id="KW-0676">Redox-active center</keyword>
<dbReference type="GO" id="GO:0034976">
    <property type="term" value="P:response to endoplasmic reticulum stress"/>
    <property type="evidence" value="ECO:0007669"/>
    <property type="project" value="TreeGrafter"/>
</dbReference>
<keyword evidence="7" id="KW-0256">Endoplasmic reticulum</keyword>
<evidence type="ECO:0000313" key="18">
    <source>
        <dbReference type="Proteomes" id="UP000011087"/>
    </source>
</evidence>
<keyword evidence="14" id="KW-0812">Transmembrane</keyword>
<dbReference type="AlphaFoldDB" id="L1IFP1"/>
<dbReference type="InterPro" id="IPR005788">
    <property type="entry name" value="PDI_thioredoxin-like_dom"/>
</dbReference>
<evidence type="ECO:0000256" key="13">
    <source>
        <dbReference type="RuleBase" id="RU361130"/>
    </source>
</evidence>
<dbReference type="OrthoDB" id="72053at2759"/>
<proteinExistence type="inferred from homology"/>
<evidence type="ECO:0000256" key="5">
    <source>
        <dbReference type="ARBA" id="ARBA00022729"/>
    </source>
</evidence>
<keyword evidence="9 13" id="KW-0413">Isomerase</keyword>
<comment type="catalytic activity">
    <reaction evidence="1 13">
        <text>Catalyzes the rearrangement of -S-S- bonds in proteins.</text>
        <dbReference type="EC" id="5.3.4.1"/>
    </reaction>
</comment>
<feature type="domain" description="Thioredoxin" evidence="15">
    <location>
        <begin position="6"/>
        <end position="140"/>
    </location>
</feature>
<dbReference type="InterPro" id="IPR005792">
    <property type="entry name" value="Prot_disulphide_isomerase"/>
</dbReference>
<feature type="disulfide bond" description="Redox-active" evidence="11">
    <location>
        <begin position="56"/>
        <end position="59"/>
    </location>
</feature>
<evidence type="ECO:0000259" key="15">
    <source>
        <dbReference type="PROSITE" id="PS51352"/>
    </source>
</evidence>
<dbReference type="InterPro" id="IPR017937">
    <property type="entry name" value="Thioredoxin_CS"/>
</dbReference>
<dbReference type="Pfam" id="PF00085">
    <property type="entry name" value="Thioredoxin"/>
    <property type="match status" value="2"/>
</dbReference>
<evidence type="ECO:0000256" key="11">
    <source>
        <dbReference type="PIRSR" id="PIRSR605792-51"/>
    </source>
</evidence>